<keyword evidence="7" id="KW-1185">Reference proteome</keyword>
<dbReference type="InterPro" id="IPR007461">
    <property type="entry name" value="Ysc84_actin-binding"/>
</dbReference>
<dbReference type="InterPro" id="IPR033643">
    <property type="entry name" value="SYLF_SH3YL1-like"/>
</dbReference>
<evidence type="ECO:0000256" key="3">
    <source>
        <dbReference type="PROSITE-ProRule" id="PRU00192"/>
    </source>
</evidence>
<evidence type="ECO:0000259" key="5">
    <source>
        <dbReference type="PROSITE" id="PS50002"/>
    </source>
</evidence>
<feature type="region of interest" description="Disordered" evidence="4">
    <location>
        <begin position="814"/>
        <end position="888"/>
    </location>
</feature>
<dbReference type="CDD" id="cd11842">
    <property type="entry name" value="SH3_Ysc84p_like"/>
    <property type="match status" value="1"/>
</dbReference>
<name>A0ABR3FMM3_9AGAR</name>
<keyword evidence="2 3" id="KW-0728">SH3 domain</keyword>
<organism evidence="6 7">
    <name type="scientific">Marasmius crinis-equi</name>
    <dbReference type="NCBI Taxonomy" id="585013"/>
    <lineage>
        <taxon>Eukaryota</taxon>
        <taxon>Fungi</taxon>
        <taxon>Dikarya</taxon>
        <taxon>Basidiomycota</taxon>
        <taxon>Agaricomycotina</taxon>
        <taxon>Agaricomycetes</taxon>
        <taxon>Agaricomycetidae</taxon>
        <taxon>Agaricales</taxon>
        <taxon>Marasmiineae</taxon>
        <taxon>Marasmiaceae</taxon>
        <taxon>Marasmius</taxon>
    </lineage>
</organism>
<dbReference type="PANTHER" id="PTHR15629">
    <property type="entry name" value="SH3YL1 PROTEIN"/>
    <property type="match status" value="1"/>
</dbReference>
<feature type="domain" description="SH3" evidence="5">
    <location>
        <begin position="895"/>
        <end position="954"/>
    </location>
</feature>
<dbReference type="Pfam" id="PF04031">
    <property type="entry name" value="Las1"/>
    <property type="match status" value="1"/>
</dbReference>
<evidence type="ECO:0000313" key="6">
    <source>
        <dbReference type="EMBL" id="KAL0576567.1"/>
    </source>
</evidence>
<dbReference type="PRINTS" id="PR00452">
    <property type="entry name" value="SH3DOMAIN"/>
</dbReference>
<dbReference type="SUPFAM" id="SSF50044">
    <property type="entry name" value="SH3-domain"/>
    <property type="match status" value="1"/>
</dbReference>
<comment type="similarity">
    <text evidence="1">Belongs to the SH3YL1 family.</text>
</comment>
<evidence type="ECO:0000256" key="4">
    <source>
        <dbReference type="SAM" id="MobiDB-lite"/>
    </source>
</evidence>
<evidence type="ECO:0000256" key="1">
    <source>
        <dbReference type="ARBA" id="ARBA00007761"/>
    </source>
</evidence>
<dbReference type="PROSITE" id="PS50002">
    <property type="entry name" value="SH3"/>
    <property type="match status" value="1"/>
</dbReference>
<dbReference type="Pfam" id="PF00018">
    <property type="entry name" value="SH3_1"/>
    <property type="match status" value="1"/>
</dbReference>
<dbReference type="Proteomes" id="UP001465976">
    <property type="component" value="Unassembled WGS sequence"/>
</dbReference>
<dbReference type="SMART" id="SM00326">
    <property type="entry name" value="SH3"/>
    <property type="match status" value="1"/>
</dbReference>
<dbReference type="PANTHER" id="PTHR15629:SF2">
    <property type="entry name" value="SH3 DOMAIN-CONTAINING YSC84-LIKE PROTEIN 1"/>
    <property type="match status" value="1"/>
</dbReference>
<evidence type="ECO:0000313" key="7">
    <source>
        <dbReference type="Proteomes" id="UP001465976"/>
    </source>
</evidence>
<dbReference type="InterPro" id="IPR007174">
    <property type="entry name" value="Las1"/>
</dbReference>
<dbReference type="CDD" id="cd11525">
    <property type="entry name" value="SYLF_SH3YL1_like"/>
    <property type="match status" value="1"/>
</dbReference>
<evidence type="ECO:0000256" key="2">
    <source>
        <dbReference type="ARBA" id="ARBA00022443"/>
    </source>
</evidence>
<protein>
    <submittedName>
        <fullName evidence="6">rRNA-processing protein las1</fullName>
    </submittedName>
</protein>
<dbReference type="Pfam" id="PF04366">
    <property type="entry name" value="Ysc84"/>
    <property type="match status" value="1"/>
</dbReference>
<feature type="compositionally biased region" description="Polar residues" evidence="4">
    <location>
        <begin position="831"/>
        <end position="843"/>
    </location>
</feature>
<reference evidence="6 7" key="1">
    <citation type="submission" date="2024-02" db="EMBL/GenBank/DDBJ databases">
        <title>A draft genome for the cacao thread blight pathogen Marasmius crinis-equi.</title>
        <authorList>
            <person name="Cohen S.P."/>
            <person name="Baruah I.K."/>
            <person name="Amoako-Attah I."/>
            <person name="Bukari Y."/>
            <person name="Meinhardt L.W."/>
            <person name="Bailey B.A."/>
        </authorList>
    </citation>
    <scope>NUCLEOTIDE SEQUENCE [LARGE SCALE GENOMIC DNA]</scope>
    <source>
        <strain evidence="6 7">GH-76</strain>
    </source>
</reference>
<dbReference type="InterPro" id="IPR001452">
    <property type="entry name" value="SH3_domain"/>
</dbReference>
<sequence>MRLPRRVPWTSIAELDQVCSWIFTDETDLDSKSLATNRLAAWKAITQLPHALESTHSLLVVIVQDAKNEGSSSYLSLRQSYASAIIRLVNGLVDPLQLGVYARSIAAIASQLDLPLWLVELRHAATHEDLPSLELLREAARQSMAWLLHNYWIPTINPTAAPQPDAHLHPLSPILKQYKELLKLTTRDASLKSHYKQSISQVLKEIEKWIAEAKVAANVVTGELGWNTGYTTEAAGTDERDAKERWALEIFCDALLEKGGLVPLSKKTLPTDSSEPPSGAVQVWTPLLNHIQSLHPDFFPILVSKMIHRLTADAKTTGSEAVKDYDSSYASCLSRWMLWAIHTAEAEDPDDALRLETSATLITAVRPGTQYSPSSRKMFEDLLRDLCSEIPDLQDALATLRPFDTVSVEDWTTEDISVMEDRLNALLSITSSVPEAELEDDLISGTPLKTGSGDAPGWHLLGEGSGWKPCPIDSAATLDIQKLEVAGAPSYISSEPPYPLNLTHSMKFNTPLPQPLPRECDKAAKIFRSFVDRGNNGLDGVIPREVLENAKGFAIFTIVKAGFVFSARAGSGIVIARLPNGGKSTSWSAPSAIGTAGLGFGGQAGAEMTDFLVVLNSRSALRSFMAAGSLTLGGNASIAVGPLGRNGEATGSLNTKGKLAAMYSYSKTKGLFGGISIEGSVIVERQDANVQAYHNDTVTVQQLLTGVIEPPVWASGLINTLESCMGAPGPKTWVEEQMTDGGYAFDGIGSPGSVASTRKLKKGDKSPYPPPSWGTPKNSGGYFDDPPPADNSWQGGDTSATYGFSTRFEQDFAPSQAAPKHKRLQSAHYPSASNPFETSSTAHNRSKSLSSARGSFSSSSDPFGGLSDSKVASPDGATPPPYIAPKPELAEPLQGGVARAIALYDFQGVETGDLSFVKGDVITIIQKSDSTDDWWTGKVRDMKGIFPANFVEVV</sequence>
<dbReference type="EMBL" id="JBAHYK010000214">
    <property type="protein sequence ID" value="KAL0576567.1"/>
    <property type="molecule type" value="Genomic_DNA"/>
</dbReference>
<feature type="compositionally biased region" description="Low complexity" evidence="4">
    <location>
        <begin position="847"/>
        <end position="869"/>
    </location>
</feature>
<proteinExistence type="inferred from homology"/>
<accession>A0ABR3FMM3</accession>
<dbReference type="Gene3D" id="2.30.30.40">
    <property type="entry name" value="SH3 Domains"/>
    <property type="match status" value="1"/>
</dbReference>
<comment type="caution">
    <text evidence="6">The sequence shown here is derived from an EMBL/GenBank/DDBJ whole genome shotgun (WGS) entry which is preliminary data.</text>
</comment>
<dbReference type="InterPro" id="IPR036028">
    <property type="entry name" value="SH3-like_dom_sf"/>
</dbReference>
<gene>
    <name evidence="6" type="primary">LAS1</name>
    <name evidence="6" type="ORF">V5O48_005399</name>
</gene>
<feature type="region of interest" description="Disordered" evidence="4">
    <location>
        <begin position="754"/>
        <end position="801"/>
    </location>
</feature>
<feature type="compositionally biased region" description="Polar residues" evidence="4">
    <location>
        <begin position="791"/>
        <end position="801"/>
    </location>
</feature>
<dbReference type="InterPro" id="IPR051702">
    <property type="entry name" value="SH3_domain_YSC84-like"/>
</dbReference>